<keyword evidence="2" id="KW-1185">Reference proteome</keyword>
<gene>
    <name evidence="1" type="ORF">SAMN05192574_104137</name>
</gene>
<dbReference type="STRING" id="551995.SAMN05192574_104137"/>
<organism evidence="1 2">
    <name type="scientific">Mucilaginibacter gossypiicola</name>
    <dbReference type="NCBI Taxonomy" id="551995"/>
    <lineage>
        <taxon>Bacteria</taxon>
        <taxon>Pseudomonadati</taxon>
        <taxon>Bacteroidota</taxon>
        <taxon>Sphingobacteriia</taxon>
        <taxon>Sphingobacteriales</taxon>
        <taxon>Sphingobacteriaceae</taxon>
        <taxon>Mucilaginibacter</taxon>
    </lineage>
</organism>
<dbReference type="Proteomes" id="UP000198942">
    <property type="component" value="Unassembled WGS sequence"/>
</dbReference>
<name>A0A1H8JCJ2_9SPHI</name>
<evidence type="ECO:0000313" key="1">
    <source>
        <dbReference type="EMBL" id="SEN78502.1"/>
    </source>
</evidence>
<reference evidence="2" key="1">
    <citation type="submission" date="2016-10" db="EMBL/GenBank/DDBJ databases">
        <authorList>
            <person name="Varghese N."/>
            <person name="Submissions S."/>
        </authorList>
    </citation>
    <scope>NUCLEOTIDE SEQUENCE [LARGE SCALE GENOMIC DNA]</scope>
    <source>
        <strain evidence="2">Gh-48</strain>
    </source>
</reference>
<dbReference type="AlphaFoldDB" id="A0A1H8JCJ2"/>
<evidence type="ECO:0000313" key="2">
    <source>
        <dbReference type="Proteomes" id="UP000198942"/>
    </source>
</evidence>
<proteinExistence type="predicted"/>
<dbReference type="EMBL" id="FOCL01000004">
    <property type="protein sequence ID" value="SEN78502.1"/>
    <property type="molecule type" value="Genomic_DNA"/>
</dbReference>
<sequence>MDINCSVIAKYEAIPNRQSRYAGVSVQFAIASYLAMTGDKHPKSKYACKPQRPYPLPNH</sequence>
<protein>
    <submittedName>
        <fullName evidence="1">Uncharacterized protein</fullName>
    </submittedName>
</protein>
<accession>A0A1H8JCJ2</accession>